<gene>
    <name evidence="1" type="ORF">FCALED_LOCUS13435</name>
</gene>
<sequence length="59" mass="6706">MEIIKQRLEDGINEKINVNTNGIGSRRGSWKVIEVIDREAIAAPQHNHPCQIKVTLEEL</sequence>
<dbReference type="EMBL" id="CAJVPQ010007752">
    <property type="protein sequence ID" value="CAG8700134.1"/>
    <property type="molecule type" value="Genomic_DNA"/>
</dbReference>
<dbReference type="AlphaFoldDB" id="A0A9N9HQ21"/>
<accession>A0A9N9HQ21</accession>
<proteinExistence type="predicted"/>
<comment type="caution">
    <text evidence="1">The sequence shown here is derived from an EMBL/GenBank/DDBJ whole genome shotgun (WGS) entry which is preliminary data.</text>
</comment>
<dbReference type="Proteomes" id="UP000789570">
    <property type="component" value="Unassembled WGS sequence"/>
</dbReference>
<name>A0A9N9HQ21_9GLOM</name>
<reference evidence="1" key="1">
    <citation type="submission" date="2021-06" db="EMBL/GenBank/DDBJ databases">
        <authorList>
            <person name="Kallberg Y."/>
            <person name="Tangrot J."/>
            <person name="Rosling A."/>
        </authorList>
    </citation>
    <scope>NUCLEOTIDE SEQUENCE</scope>
    <source>
        <strain evidence="1">UK204</strain>
    </source>
</reference>
<keyword evidence="2" id="KW-1185">Reference proteome</keyword>
<evidence type="ECO:0000313" key="2">
    <source>
        <dbReference type="Proteomes" id="UP000789570"/>
    </source>
</evidence>
<protein>
    <submittedName>
        <fullName evidence="1">5411_t:CDS:1</fullName>
    </submittedName>
</protein>
<organism evidence="1 2">
    <name type="scientific">Funneliformis caledonium</name>
    <dbReference type="NCBI Taxonomy" id="1117310"/>
    <lineage>
        <taxon>Eukaryota</taxon>
        <taxon>Fungi</taxon>
        <taxon>Fungi incertae sedis</taxon>
        <taxon>Mucoromycota</taxon>
        <taxon>Glomeromycotina</taxon>
        <taxon>Glomeromycetes</taxon>
        <taxon>Glomerales</taxon>
        <taxon>Glomeraceae</taxon>
        <taxon>Funneliformis</taxon>
    </lineage>
</organism>
<evidence type="ECO:0000313" key="1">
    <source>
        <dbReference type="EMBL" id="CAG8700134.1"/>
    </source>
</evidence>